<organism evidence="1 2">
    <name type="scientific">Piloderma croceum (strain F 1598)</name>
    <dbReference type="NCBI Taxonomy" id="765440"/>
    <lineage>
        <taxon>Eukaryota</taxon>
        <taxon>Fungi</taxon>
        <taxon>Dikarya</taxon>
        <taxon>Basidiomycota</taxon>
        <taxon>Agaricomycotina</taxon>
        <taxon>Agaricomycetes</taxon>
        <taxon>Agaricomycetidae</taxon>
        <taxon>Atheliales</taxon>
        <taxon>Atheliaceae</taxon>
        <taxon>Piloderma</taxon>
    </lineage>
</organism>
<evidence type="ECO:0000313" key="2">
    <source>
        <dbReference type="Proteomes" id="UP000054166"/>
    </source>
</evidence>
<gene>
    <name evidence="1" type="ORF">PILCRDRAFT_811923</name>
</gene>
<dbReference type="Proteomes" id="UP000054166">
    <property type="component" value="Unassembled WGS sequence"/>
</dbReference>
<reference evidence="2" key="2">
    <citation type="submission" date="2015-01" db="EMBL/GenBank/DDBJ databases">
        <title>Evolutionary Origins and Diversification of the Mycorrhizal Mutualists.</title>
        <authorList>
            <consortium name="DOE Joint Genome Institute"/>
            <consortium name="Mycorrhizal Genomics Consortium"/>
            <person name="Kohler A."/>
            <person name="Kuo A."/>
            <person name="Nagy L.G."/>
            <person name="Floudas D."/>
            <person name="Copeland A."/>
            <person name="Barry K.W."/>
            <person name="Cichocki N."/>
            <person name="Veneault-Fourrey C."/>
            <person name="LaButti K."/>
            <person name="Lindquist E.A."/>
            <person name="Lipzen A."/>
            <person name="Lundell T."/>
            <person name="Morin E."/>
            <person name="Murat C."/>
            <person name="Riley R."/>
            <person name="Ohm R."/>
            <person name="Sun H."/>
            <person name="Tunlid A."/>
            <person name="Henrissat B."/>
            <person name="Grigoriev I.V."/>
            <person name="Hibbett D.S."/>
            <person name="Martin F."/>
        </authorList>
    </citation>
    <scope>NUCLEOTIDE SEQUENCE [LARGE SCALE GENOMIC DNA]</scope>
    <source>
        <strain evidence="2">F 1598</strain>
    </source>
</reference>
<accession>A0A0C3GET2</accession>
<feature type="non-terminal residue" evidence="1">
    <location>
        <position position="77"/>
    </location>
</feature>
<dbReference type="AlphaFoldDB" id="A0A0C3GET2"/>
<protein>
    <submittedName>
        <fullName evidence="1">Uncharacterized protein</fullName>
    </submittedName>
</protein>
<keyword evidence="2" id="KW-1185">Reference proteome</keyword>
<reference evidence="1 2" key="1">
    <citation type="submission" date="2014-04" db="EMBL/GenBank/DDBJ databases">
        <authorList>
            <consortium name="DOE Joint Genome Institute"/>
            <person name="Kuo A."/>
            <person name="Tarkka M."/>
            <person name="Buscot F."/>
            <person name="Kohler A."/>
            <person name="Nagy L.G."/>
            <person name="Floudas D."/>
            <person name="Copeland A."/>
            <person name="Barry K.W."/>
            <person name="Cichocki N."/>
            <person name="Veneault-Fourrey C."/>
            <person name="LaButti K."/>
            <person name="Lindquist E.A."/>
            <person name="Lipzen A."/>
            <person name="Lundell T."/>
            <person name="Morin E."/>
            <person name="Murat C."/>
            <person name="Sun H."/>
            <person name="Tunlid A."/>
            <person name="Henrissat B."/>
            <person name="Grigoriev I.V."/>
            <person name="Hibbett D.S."/>
            <person name="Martin F."/>
            <person name="Nordberg H.P."/>
            <person name="Cantor M.N."/>
            <person name="Hua S.X."/>
        </authorList>
    </citation>
    <scope>NUCLEOTIDE SEQUENCE [LARGE SCALE GENOMIC DNA]</scope>
    <source>
        <strain evidence="1 2">F 1598</strain>
    </source>
</reference>
<proteinExistence type="predicted"/>
<sequence length="77" mass="8811">MKIASTQFAKLHRLPIRIYFGMGFAEVSLGRTCQAVLEIVPDEVRINVDQVEESRNEIDKNCSVYGRFVGIDNPRRI</sequence>
<dbReference type="HOGENOM" id="CLU_2644756_0_0_1"/>
<name>A0A0C3GET2_PILCF</name>
<evidence type="ECO:0000313" key="1">
    <source>
        <dbReference type="EMBL" id="KIM90199.1"/>
    </source>
</evidence>
<dbReference type="EMBL" id="KN832973">
    <property type="protein sequence ID" value="KIM90199.1"/>
    <property type="molecule type" value="Genomic_DNA"/>
</dbReference>